<keyword evidence="3" id="KW-1185">Reference proteome</keyword>
<reference evidence="2 3" key="1">
    <citation type="submission" date="2018-10" db="EMBL/GenBank/DDBJ databases">
        <title>Genomic Encyclopedia of Archaeal and Bacterial Type Strains, Phase II (KMG-II): from individual species to whole genera.</title>
        <authorList>
            <person name="Goeker M."/>
        </authorList>
    </citation>
    <scope>NUCLEOTIDE SEQUENCE [LARGE SCALE GENOMIC DNA]</scope>
    <source>
        <strain evidence="2 3">DSM 14219</strain>
    </source>
</reference>
<dbReference type="GO" id="GO:0005506">
    <property type="term" value="F:iron ion binding"/>
    <property type="evidence" value="ECO:0007669"/>
    <property type="project" value="UniProtKB-ARBA"/>
</dbReference>
<keyword evidence="2" id="KW-0560">Oxidoreductase</keyword>
<dbReference type="InterPro" id="IPR008775">
    <property type="entry name" value="Phytyl_CoA_dOase-like"/>
</dbReference>
<dbReference type="RefSeq" id="WP_121460312.1">
    <property type="nucleotide sequence ID" value="NZ_RBXB01000001.1"/>
</dbReference>
<dbReference type="GO" id="GO:0016706">
    <property type="term" value="F:2-oxoglutarate-dependent dioxygenase activity"/>
    <property type="evidence" value="ECO:0007669"/>
    <property type="project" value="UniProtKB-ARBA"/>
</dbReference>
<sequence length="236" mass="27441">MNLQAHKNHILENGFTTINSIFSDKELEKIDEVLKNIDTSNENFRKSEDLFAIRQFLKELPEIKDLLFNDNIKAIINEIFGEKYVAVKSIYFDKPEKSNWYVAYHQDLTISVDKKMDLTGFGPWTTKQNQFAVQPPLNILENIYTIRIHLDDTDENNGALKVVPKSHSKGIYRAETIDWNVETEEICNVEKGGVMIMKPLILHGSNRTTNGKKRRVIHIEFSDMELPEELQWSEKN</sequence>
<organism evidence="2 3">
    <name type="scientific">Chryseobacterium defluvii</name>
    <dbReference type="NCBI Taxonomy" id="160396"/>
    <lineage>
        <taxon>Bacteria</taxon>
        <taxon>Pseudomonadati</taxon>
        <taxon>Bacteroidota</taxon>
        <taxon>Flavobacteriia</taxon>
        <taxon>Flavobacteriales</taxon>
        <taxon>Weeksellaceae</taxon>
        <taxon>Chryseobacterium group</taxon>
        <taxon>Chryseobacterium</taxon>
    </lineage>
</organism>
<dbReference type="AlphaFoldDB" id="A0A495SPH3"/>
<name>A0A495SPH3_9FLAO</name>
<comment type="cofactor">
    <cofactor evidence="1">
        <name>Fe(2+)</name>
        <dbReference type="ChEBI" id="CHEBI:29033"/>
    </cofactor>
</comment>
<dbReference type="PANTHER" id="PTHR20883:SF48">
    <property type="entry name" value="ECTOINE DIOXYGENASE"/>
    <property type="match status" value="1"/>
</dbReference>
<evidence type="ECO:0000313" key="2">
    <source>
        <dbReference type="EMBL" id="RKT01402.1"/>
    </source>
</evidence>
<keyword evidence="2" id="KW-0223">Dioxygenase</keyword>
<dbReference type="EMBL" id="RBXB01000001">
    <property type="protein sequence ID" value="RKT01402.1"/>
    <property type="molecule type" value="Genomic_DNA"/>
</dbReference>
<dbReference type="OrthoDB" id="9791262at2"/>
<dbReference type="Proteomes" id="UP000272428">
    <property type="component" value="Unassembled WGS sequence"/>
</dbReference>
<proteinExistence type="predicted"/>
<protein>
    <submittedName>
        <fullName evidence="2">Phytanoyl-CoA dioxygenase PhyH</fullName>
    </submittedName>
</protein>
<evidence type="ECO:0000256" key="1">
    <source>
        <dbReference type="ARBA" id="ARBA00001954"/>
    </source>
</evidence>
<gene>
    <name evidence="2" type="ORF">BCF58_0621</name>
</gene>
<dbReference type="PANTHER" id="PTHR20883">
    <property type="entry name" value="PHYTANOYL-COA DIOXYGENASE DOMAIN CONTAINING 1"/>
    <property type="match status" value="1"/>
</dbReference>
<accession>A0A495SPH3</accession>
<dbReference type="SUPFAM" id="SSF51197">
    <property type="entry name" value="Clavaminate synthase-like"/>
    <property type="match status" value="1"/>
</dbReference>
<comment type="caution">
    <text evidence="2">The sequence shown here is derived from an EMBL/GenBank/DDBJ whole genome shotgun (WGS) entry which is preliminary data.</text>
</comment>
<dbReference type="Gene3D" id="2.60.120.620">
    <property type="entry name" value="q2cbj1_9rhob like domain"/>
    <property type="match status" value="1"/>
</dbReference>
<evidence type="ECO:0000313" key="3">
    <source>
        <dbReference type="Proteomes" id="UP000272428"/>
    </source>
</evidence>
<dbReference type="Pfam" id="PF05721">
    <property type="entry name" value="PhyH"/>
    <property type="match status" value="1"/>
</dbReference>